<name>A0ABT7JZ31_9HYPH</name>
<evidence type="ECO:0000256" key="5">
    <source>
        <dbReference type="ARBA" id="ARBA00022801"/>
    </source>
</evidence>
<evidence type="ECO:0000256" key="9">
    <source>
        <dbReference type="ARBA" id="ARBA00023235"/>
    </source>
</evidence>
<dbReference type="SUPFAM" id="SSF48024">
    <property type="entry name" value="N-terminal domain of DnaB helicase"/>
    <property type="match status" value="1"/>
</dbReference>
<dbReference type="EC" id="5.6.2.3" evidence="10"/>
<dbReference type="Gene3D" id="1.10.860.10">
    <property type="entry name" value="DNAb Helicase, Chain A"/>
    <property type="match status" value="1"/>
</dbReference>
<proteinExistence type="inferred from homology"/>
<comment type="similarity">
    <text evidence="1">Belongs to the helicase family. DnaB subfamily.</text>
</comment>
<keyword evidence="9" id="KW-0413">Isomerase</keyword>
<accession>A0ABT7JZ31</accession>
<comment type="catalytic activity">
    <reaction evidence="11">
        <text>ATP + H2O = ADP + phosphate + H(+)</text>
        <dbReference type="Rhea" id="RHEA:13065"/>
        <dbReference type="ChEBI" id="CHEBI:15377"/>
        <dbReference type="ChEBI" id="CHEBI:15378"/>
        <dbReference type="ChEBI" id="CHEBI:30616"/>
        <dbReference type="ChEBI" id="CHEBI:43474"/>
        <dbReference type="ChEBI" id="CHEBI:456216"/>
        <dbReference type="EC" id="5.6.2.3"/>
    </reaction>
</comment>
<dbReference type="SUPFAM" id="SSF52540">
    <property type="entry name" value="P-loop containing nucleoside triphosphate hydrolases"/>
    <property type="match status" value="1"/>
</dbReference>
<keyword evidence="5" id="KW-0378">Hydrolase</keyword>
<dbReference type="PANTHER" id="PTHR30153">
    <property type="entry name" value="REPLICATIVE DNA HELICASE DNAB"/>
    <property type="match status" value="1"/>
</dbReference>
<dbReference type="Gene3D" id="3.40.50.300">
    <property type="entry name" value="P-loop containing nucleotide triphosphate hydrolases"/>
    <property type="match status" value="1"/>
</dbReference>
<keyword evidence="6" id="KW-0347">Helicase</keyword>
<gene>
    <name evidence="13" type="ORF">PY649_21925</name>
</gene>
<organism evidence="13 14">
    <name type="scientific">Rhizobium mayense</name>
    <dbReference type="NCBI Taxonomy" id="1312184"/>
    <lineage>
        <taxon>Bacteria</taxon>
        <taxon>Pseudomonadati</taxon>
        <taxon>Pseudomonadota</taxon>
        <taxon>Alphaproteobacteria</taxon>
        <taxon>Hyphomicrobiales</taxon>
        <taxon>Rhizobiaceae</taxon>
        <taxon>Rhizobium/Agrobacterium group</taxon>
        <taxon>Rhizobium</taxon>
    </lineage>
</organism>
<feature type="domain" description="SF4 helicase" evidence="12">
    <location>
        <begin position="187"/>
        <end position="477"/>
    </location>
</feature>
<dbReference type="PROSITE" id="PS51199">
    <property type="entry name" value="SF4_HELICASE"/>
    <property type="match status" value="1"/>
</dbReference>
<dbReference type="InterPro" id="IPR016136">
    <property type="entry name" value="DNA_helicase_N/primase_C"/>
</dbReference>
<dbReference type="Pfam" id="PF00772">
    <property type="entry name" value="DnaB"/>
    <property type="match status" value="1"/>
</dbReference>
<dbReference type="InterPro" id="IPR036185">
    <property type="entry name" value="DNA_heli_DnaB-like_N_sf"/>
</dbReference>
<evidence type="ECO:0000313" key="14">
    <source>
        <dbReference type="Proteomes" id="UP001172645"/>
    </source>
</evidence>
<evidence type="ECO:0000256" key="3">
    <source>
        <dbReference type="ARBA" id="ARBA00022705"/>
    </source>
</evidence>
<dbReference type="Proteomes" id="UP001172645">
    <property type="component" value="Unassembled WGS sequence"/>
</dbReference>
<evidence type="ECO:0000256" key="4">
    <source>
        <dbReference type="ARBA" id="ARBA00022741"/>
    </source>
</evidence>
<dbReference type="InterPro" id="IPR007693">
    <property type="entry name" value="DNA_helicase_DnaB-like_N"/>
</dbReference>
<evidence type="ECO:0000256" key="11">
    <source>
        <dbReference type="ARBA" id="ARBA00048954"/>
    </source>
</evidence>
<keyword evidence="14" id="KW-1185">Reference proteome</keyword>
<evidence type="ECO:0000313" key="13">
    <source>
        <dbReference type="EMBL" id="MDL2401572.1"/>
    </source>
</evidence>
<evidence type="ECO:0000256" key="1">
    <source>
        <dbReference type="ARBA" id="ARBA00008428"/>
    </source>
</evidence>
<dbReference type="RefSeq" id="WP_285870803.1">
    <property type="nucleotide sequence ID" value="NZ_JARFYM010000020.1"/>
</dbReference>
<evidence type="ECO:0000256" key="10">
    <source>
        <dbReference type="ARBA" id="ARBA00044969"/>
    </source>
</evidence>
<sequence length="477" mass="51706">MNTTSISQDGYIPELEQEVLGTLLSSGNLKLVSGTLRPEHFVENLHRRIFERMQEADSAYGNAGLPVVYKLFSKEEQDAVKTRLGIPLSAYLASMVGGCVRGVPGLRTSLQAMLQQWARISLGEQAAIVQAASADPGARPAELIRALGRTLDDISASLRTGKRTQTRFTMAEASATAIAAIEESRARGNGLTGITWGLADVDHATGGLQRGEMTILGARPAMGKTAVGLGVGMKAAAAGAGVGFISLEMGARTLAMRALTDIAFDRFGRIAYSDLITGRVDEVAMAHVYASQEQLAALPLQIEDASGLSIPDIRVKFERMADIAERAGTPIEVLIVDYLQLVAASSRYQGNRTAEITEISAGLRNMAREYNIALLALSQLSRQVETREDKRPMLSDLRESGSIEQDADTVIFLFREAYYLSKEKGKNADQEAERIDRLIECENRLEFIIAKQRNGPVRSIDLFVDIACSAVRNAARV</sequence>
<dbReference type="InterPro" id="IPR027417">
    <property type="entry name" value="P-loop_NTPase"/>
</dbReference>
<comment type="caution">
    <text evidence="13">The sequence shown here is derived from an EMBL/GenBank/DDBJ whole genome shotgun (WGS) entry which is preliminary data.</text>
</comment>
<keyword evidence="8" id="KW-0238">DNA-binding</keyword>
<protein>
    <recommendedName>
        <fullName evidence="10">DNA 5'-3' helicase</fullName>
        <ecNumber evidence="10">5.6.2.3</ecNumber>
    </recommendedName>
</protein>
<dbReference type="EMBL" id="JARFYM010000020">
    <property type="protein sequence ID" value="MDL2401572.1"/>
    <property type="molecule type" value="Genomic_DNA"/>
</dbReference>
<dbReference type="InterPro" id="IPR007694">
    <property type="entry name" value="DNA_helicase_DnaB-like_C"/>
</dbReference>
<reference evidence="13" key="1">
    <citation type="submission" date="2023-06" db="EMBL/GenBank/DDBJ databases">
        <title>Phylogenetic Diversity of Rhizobium strains.</title>
        <authorList>
            <person name="Moura F.T."/>
            <person name="Helene L.C.F."/>
            <person name="Hungria M."/>
        </authorList>
    </citation>
    <scope>NUCLEOTIDE SEQUENCE</scope>
    <source>
        <strain evidence="13">CCGE526</strain>
    </source>
</reference>
<evidence type="ECO:0000256" key="6">
    <source>
        <dbReference type="ARBA" id="ARBA00022806"/>
    </source>
</evidence>
<evidence type="ECO:0000256" key="2">
    <source>
        <dbReference type="ARBA" id="ARBA00022515"/>
    </source>
</evidence>
<evidence type="ECO:0000256" key="8">
    <source>
        <dbReference type="ARBA" id="ARBA00023125"/>
    </source>
</evidence>
<dbReference type="Pfam" id="PF03796">
    <property type="entry name" value="DnaB_C"/>
    <property type="match status" value="1"/>
</dbReference>
<evidence type="ECO:0000256" key="7">
    <source>
        <dbReference type="ARBA" id="ARBA00022840"/>
    </source>
</evidence>
<keyword evidence="3" id="KW-0235">DNA replication</keyword>
<keyword evidence="4" id="KW-0547">Nucleotide-binding</keyword>
<evidence type="ECO:0000259" key="12">
    <source>
        <dbReference type="PROSITE" id="PS51199"/>
    </source>
</evidence>
<keyword evidence="7" id="KW-0067">ATP-binding</keyword>
<dbReference type="PANTHER" id="PTHR30153:SF2">
    <property type="entry name" value="REPLICATIVE DNA HELICASE"/>
    <property type="match status" value="1"/>
</dbReference>
<keyword evidence="2" id="KW-0639">Primosome</keyword>